<reference evidence="3" key="3">
    <citation type="submission" date="2025-04" db="UniProtKB">
        <authorList>
            <consortium name="RefSeq"/>
        </authorList>
    </citation>
    <scope>IDENTIFICATION</scope>
    <source>
        <strain evidence="3">CBS 781.70</strain>
    </source>
</reference>
<proteinExistence type="predicted"/>
<dbReference type="AlphaFoldDB" id="A0A6G1GC26"/>
<protein>
    <submittedName>
        <fullName evidence="1 3">Uncharacterized protein</fullName>
    </submittedName>
</protein>
<reference evidence="3" key="2">
    <citation type="submission" date="2020-04" db="EMBL/GenBank/DDBJ databases">
        <authorList>
            <consortium name="NCBI Genome Project"/>
        </authorList>
    </citation>
    <scope>NUCLEOTIDE SEQUENCE</scope>
    <source>
        <strain evidence="3">CBS 781.70</strain>
    </source>
</reference>
<sequence length="197" mass="20592">MISLPCKSSFRCPKGRFPRTDLIAFNGVASLAHQEHTENGILESDRAPGHEDISAGSGPGAAGAASPALIVHANVEAVDDKASSDDCAQSPTTELSDSLYAAYMPSCNGDGLASAQRSAPRPHFVADISGPVGKQLTASAGHGDGDDDVIVPASKAALQAKVRSRYRKAVYGPIHCKYSHPARHPVLLLTRILDNGR</sequence>
<keyword evidence="2" id="KW-1185">Reference proteome</keyword>
<evidence type="ECO:0000313" key="3">
    <source>
        <dbReference type="RefSeq" id="XP_033537276.1"/>
    </source>
</evidence>
<accession>A0A6G1GC26</accession>
<dbReference type="RefSeq" id="XP_033537276.1">
    <property type="nucleotide sequence ID" value="XM_033674265.1"/>
</dbReference>
<reference evidence="1 3" key="1">
    <citation type="submission" date="2020-01" db="EMBL/GenBank/DDBJ databases">
        <authorList>
            <consortium name="DOE Joint Genome Institute"/>
            <person name="Haridas S."/>
            <person name="Albert R."/>
            <person name="Binder M."/>
            <person name="Bloem J."/>
            <person name="Labutti K."/>
            <person name="Salamov A."/>
            <person name="Andreopoulos B."/>
            <person name="Baker S.E."/>
            <person name="Barry K."/>
            <person name="Bills G."/>
            <person name="Bluhm B.H."/>
            <person name="Cannon C."/>
            <person name="Castanera R."/>
            <person name="Culley D.E."/>
            <person name="Daum C."/>
            <person name="Ezra D."/>
            <person name="Gonzalez J.B."/>
            <person name="Henrissat B."/>
            <person name="Kuo A."/>
            <person name="Liang C."/>
            <person name="Lipzen A."/>
            <person name="Lutzoni F."/>
            <person name="Magnuson J."/>
            <person name="Mondo S."/>
            <person name="Nolan M."/>
            <person name="Ohm R."/>
            <person name="Pangilinan J."/>
            <person name="Park H.-J."/>
            <person name="Ramirez L."/>
            <person name="Alfaro M."/>
            <person name="Sun H."/>
            <person name="Tritt A."/>
            <person name="Yoshinaga Y."/>
            <person name="Zwiers L.-H."/>
            <person name="Turgeon B.G."/>
            <person name="Goodwin S.B."/>
            <person name="Spatafora J.W."/>
            <person name="Crous P.W."/>
            <person name="Grigoriev I.V."/>
        </authorList>
    </citation>
    <scope>NUCLEOTIDE SEQUENCE</scope>
    <source>
        <strain evidence="1 3">CBS 781.70</strain>
    </source>
</reference>
<evidence type="ECO:0000313" key="2">
    <source>
        <dbReference type="Proteomes" id="UP000504638"/>
    </source>
</evidence>
<dbReference type="GeneID" id="54414835"/>
<name>A0A6G1GC26_9PEZI</name>
<organism evidence="1">
    <name type="scientific">Eremomyces bilateralis CBS 781.70</name>
    <dbReference type="NCBI Taxonomy" id="1392243"/>
    <lineage>
        <taxon>Eukaryota</taxon>
        <taxon>Fungi</taxon>
        <taxon>Dikarya</taxon>
        <taxon>Ascomycota</taxon>
        <taxon>Pezizomycotina</taxon>
        <taxon>Dothideomycetes</taxon>
        <taxon>Dothideomycetes incertae sedis</taxon>
        <taxon>Eremomycetales</taxon>
        <taxon>Eremomycetaceae</taxon>
        <taxon>Eremomyces</taxon>
    </lineage>
</organism>
<dbReference type="Proteomes" id="UP000504638">
    <property type="component" value="Unplaced"/>
</dbReference>
<gene>
    <name evidence="1 3" type="ORF">P152DRAFT_192199</name>
</gene>
<dbReference type="EMBL" id="ML975151">
    <property type="protein sequence ID" value="KAF1815645.1"/>
    <property type="molecule type" value="Genomic_DNA"/>
</dbReference>
<evidence type="ECO:0000313" key="1">
    <source>
        <dbReference type="EMBL" id="KAF1815645.1"/>
    </source>
</evidence>